<feature type="compositionally biased region" description="Basic and acidic residues" evidence="4">
    <location>
        <begin position="1"/>
        <end position="35"/>
    </location>
</feature>
<protein>
    <recommendedName>
        <fullName evidence="7">DNA-directed RNA polymerase III subunit</fullName>
    </recommendedName>
</protein>
<accession>A0A8K0KP53</accession>
<evidence type="ECO:0000256" key="4">
    <source>
        <dbReference type="SAM" id="MobiDB-lite"/>
    </source>
</evidence>
<organism evidence="5 6">
    <name type="scientific">Ladona fulva</name>
    <name type="common">Scarce chaser dragonfly</name>
    <name type="synonym">Libellula fulva</name>
    <dbReference type="NCBI Taxonomy" id="123851"/>
    <lineage>
        <taxon>Eukaryota</taxon>
        <taxon>Metazoa</taxon>
        <taxon>Ecdysozoa</taxon>
        <taxon>Arthropoda</taxon>
        <taxon>Hexapoda</taxon>
        <taxon>Insecta</taxon>
        <taxon>Pterygota</taxon>
        <taxon>Palaeoptera</taxon>
        <taxon>Odonata</taxon>
        <taxon>Epiprocta</taxon>
        <taxon>Anisoptera</taxon>
        <taxon>Libelluloidea</taxon>
        <taxon>Libellulidae</taxon>
        <taxon>Ladona</taxon>
    </lineage>
</organism>
<dbReference type="EMBL" id="KZ309306">
    <property type="protein sequence ID" value="KAG8238227.1"/>
    <property type="molecule type" value="Genomic_DNA"/>
</dbReference>
<evidence type="ECO:0000256" key="1">
    <source>
        <dbReference type="ARBA" id="ARBA00004123"/>
    </source>
</evidence>
<name>A0A8K0KP53_LADFU</name>
<reference evidence="5" key="1">
    <citation type="submission" date="2013-04" db="EMBL/GenBank/DDBJ databases">
        <authorList>
            <person name="Qu J."/>
            <person name="Murali S.C."/>
            <person name="Bandaranaike D."/>
            <person name="Bellair M."/>
            <person name="Blankenburg K."/>
            <person name="Chao H."/>
            <person name="Dinh H."/>
            <person name="Doddapaneni H."/>
            <person name="Downs B."/>
            <person name="Dugan-Rocha S."/>
            <person name="Elkadiri S."/>
            <person name="Gnanaolivu R.D."/>
            <person name="Hernandez B."/>
            <person name="Javaid M."/>
            <person name="Jayaseelan J.C."/>
            <person name="Lee S."/>
            <person name="Li M."/>
            <person name="Ming W."/>
            <person name="Munidasa M."/>
            <person name="Muniz J."/>
            <person name="Nguyen L."/>
            <person name="Ongeri F."/>
            <person name="Osuji N."/>
            <person name="Pu L.-L."/>
            <person name="Puazo M."/>
            <person name="Qu C."/>
            <person name="Quiroz J."/>
            <person name="Raj R."/>
            <person name="Weissenberger G."/>
            <person name="Xin Y."/>
            <person name="Zou X."/>
            <person name="Han Y."/>
            <person name="Richards S."/>
            <person name="Worley K."/>
            <person name="Muzny D."/>
            <person name="Gibbs R."/>
        </authorList>
    </citation>
    <scope>NUCLEOTIDE SEQUENCE</scope>
    <source>
        <strain evidence="5">Sampled in the wild</strain>
    </source>
</reference>
<feature type="compositionally biased region" description="Acidic residues" evidence="4">
    <location>
        <begin position="74"/>
        <end position="87"/>
    </location>
</feature>
<dbReference type="GO" id="GO:0005634">
    <property type="term" value="C:nucleus"/>
    <property type="evidence" value="ECO:0007669"/>
    <property type="project" value="UniProtKB-SubCell"/>
</dbReference>
<proteinExistence type="inferred from homology"/>
<evidence type="ECO:0000256" key="3">
    <source>
        <dbReference type="ARBA" id="ARBA00023242"/>
    </source>
</evidence>
<comment type="subcellular location">
    <subcellularLocation>
        <location evidence="1">Nucleus</location>
    </subcellularLocation>
</comment>
<feature type="compositionally biased region" description="Acidic residues" evidence="4">
    <location>
        <begin position="36"/>
        <end position="59"/>
    </location>
</feature>
<evidence type="ECO:0000313" key="5">
    <source>
        <dbReference type="EMBL" id="KAG8238227.1"/>
    </source>
</evidence>
<comment type="similarity">
    <text evidence="2">Belongs to the eukaryotic RPC7 RNA polymerase subunit family.</text>
</comment>
<reference evidence="5" key="2">
    <citation type="submission" date="2017-10" db="EMBL/GenBank/DDBJ databases">
        <title>Ladona fulva Genome sequencing and assembly.</title>
        <authorList>
            <person name="Murali S."/>
            <person name="Richards S."/>
            <person name="Bandaranaike D."/>
            <person name="Bellair M."/>
            <person name="Blankenburg K."/>
            <person name="Chao H."/>
            <person name="Dinh H."/>
            <person name="Doddapaneni H."/>
            <person name="Dugan-Rocha S."/>
            <person name="Elkadiri S."/>
            <person name="Gnanaolivu R."/>
            <person name="Hernandez B."/>
            <person name="Skinner E."/>
            <person name="Javaid M."/>
            <person name="Lee S."/>
            <person name="Li M."/>
            <person name="Ming W."/>
            <person name="Munidasa M."/>
            <person name="Muniz J."/>
            <person name="Nguyen L."/>
            <person name="Hughes D."/>
            <person name="Osuji N."/>
            <person name="Pu L.-L."/>
            <person name="Puazo M."/>
            <person name="Qu C."/>
            <person name="Quiroz J."/>
            <person name="Raj R."/>
            <person name="Weissenberger G."/>
            <person name="Xin Y."/>
            <person name="Zou X."/>
            <person name="Han Y."/>
            <person name="Worley K."/>
            <person name="Muzny D."/>
            <person name="Gibbs R."/>
        </authorList>
    </citation>
    <scope>NUCLEOTIDE SEQUENCE</scope>
    <source>
        <strain evidence="5">Sampled in the wild</strain>
    </source>
</reference>
<dbReference type="GO" id="GO:0006383">
    <property type="term" value="P:transcription by RNA polymerase III"/>
    <property type="evidence" value="ECO:0007669"/>
    <property type="project" value="InterPro"/>
</dbReference>
<dbReference type="Proteomes" id="UP000792457">
    <property type="component" value="Unassembled WGS sequence"/>
</dbReference>
<evidence type="ECO:0000256" key="2">
    <source>
        <dbReference type="ARBA" id="ARBA00008352"/>
    </source>
</evidence>
<sequence length="87" mass="9898">MKSVAKEDITKRLVELEEKEMDGVEEVKEGEGRGGEEEEGEEKEEEDEEEEDEDEEMDAGTDYISSYFDNGEGYLDDDDDADDGPTY</sequence>
<dbReference type="AlphaFoldDB" id="A0A8K0KP53"/>
<dbReference type="InterPro" id="IPR024661">
    <property type="entry name" value="RNA_pol_III_Rpc31"/>
</dbReference>
<evidence type="ECO:0000313" key="6">
    <source>
        <dbReference type="Proteomes" id="UP000792457"/>
    </source>
</evidence>
<gene>
    <name evidence="5" type="ORF">J437_LFUL017256</name>
</gene>
<evidence type="ECO:0008006" key="7">
    <source>
        <dbReference type="Google" id="ProtNLM"/>
    </source>
</evidence>
<feature type="region of interest" description="Disordered" evidence="4">
    <location>
        <begin position="1"/>
        <end position="87"/>
    </location>
</feature>
<keyword evidence="3" id="KW-0539">Nucleus</keyword>
<keyword evidence="6" id="KW-1185">Reference proteome</keyword>
<comment type="caution">
    <text evidence="5">The sequence shown here is derived from an EMBL/GenBank/DDBJ whole genome shotgun (WGS) entry which is preliminary data.</text>
</comment>
<dbReference type="Pfam" id="PF11705">
    <property type="entry name" value="RNA_pol_3_Rpc31"/>
    <property type="match status" value="1"/>
</dbReference>